<dbReference type="Gene3D" id="2.160.20.10">
    <property type="entry name" value="Single-stranded right-handed beta-helix, Pectin lyase-like"/>
    <property type="match status" value="1"/>
</dbReference>
<keyword evidence="5 9" id="KW-0732">Signal</keyword>
<evidence type="ECO:0000256" key="9">
    <source>
        <dbReference type="SAM" id="SignalP"/>
    </source>
</evidence>
<evidence type="ECO:0000313" key="11">
    <source>
        <dbReference type="EMBL" id="TDZ27547.1"/>
    </source>
</evidence>
<dbReference type="InterPro" id="IPR012334">
    <property type="entry name" value="Pectin_lyas_fold"/>
</dbReference>
<dbReference type="PANTHER" id="PTHR40088:SF1">
    <property type="entry name" value="PECTATE LYASE PEL9"/>
    <property type="match status" value="1"/>
</dbReference>
<dbReference type="PANTHER" id="PTHR40088">
    <property type="entry name" value="PECTATE LYASE (EUROFUNG)"/>
    <property type="match status" value="1"/>
</dbReference>
<evidence type="ECO:0000259" key="10">
    <source>
        <dbReference type="Pfam" id="PF22842"/>
    </source>
</evidence>
<dbReference type="AlphaFoldDB" id="A0A4R8PPQ1"/>
<dbReference type="GO" id="GO:0046872">
    <property type="term" value="F:metal ion binding"/>
    <property type="evidence" value="ECO:0007669"/>
    <property type="project" value="UniProtKB-KW"/>
</dbReference>
<keyword evidence="3" id="KW-0964">Secreted</keyword>
<proteinExistence type="inferred from homology"/>
<reference evidence="11 12" key="1">
    <citation type="submission" date="2018-11" db="EMBL/GenBank/DDBJ databases">
        <title>Genome sequence and assembly of Colletotrichum sidae.</title>
        <authorList>
            <person name="Gan P."/>
            <person name="Shirasu K."/>
        </authorList>
    </citation>
    <scope>NUCLEOTIDE SEQUENCE [LARGE SCALE GENOMIC DNA]</scope>
    <source>
        <strain evidence="11 12">CBS 518.97</strain>
    </source>
</reference>
<dbReference type="GO" id="GO:0016837">
    <property type="term" value="F:carbon-oxygen lyase activity, acting on polysaccharides"/>
    <property type="evidence" value="ECO:0007669"/>
    <property type="project" value="TreeGrafter"/>
</dbReference>
<evidence type="ECO:0000256" key="7">
    <source>
        <dbReference type="ARBA" id="ARBA00023239"/>
    </source>
</evidence>
<keyword evidence="6" id="KW-0106">Calcium</keyword>
<evidence type="ECO:0000256" key="8">
    <source>
        <dbReference type="ARBA" id="ARBA00038263"/>
    </source>
</evidence>
<evidence type="ECO:0000256" key="3">
    <source>
        <dbReference type="ARBA" id="ARBA00022525"/>
    </source>
</evidence>
<evidence type="ECO:0000256" key="1">
    <source>
        <dbReference type="ARBA" id="ARBA00001913"/>
    </source>
</evidence>
<comment type="similarity">
    <text evidence="8">Belongs to the polysaccharide lyase 9 family.</text>
</comment>
<feature type="domain" description="Pel9A-like right handed beta-helix region" evidence="10">
    <location>
        <begin position="69"/>
        <end position="218"/>
    </location>
</feature>
<organism evidence="11 12">
    <name type="scientific">Colletotrichum sidae</name>
    <dbReference type="NCBI Taxonomy" id="1347389"/>
    <lineage>
        <taxon>Eukaryota</taxon>
        <taxon>Fungi</taxon>
        <taxon>Dikarya</taxon>
        <taxon>Ascomycota</taxon>
        <taxon>Pezizomycotina</taxon>
        <taxon>Sordariomycetes</taxon>
        <taxon>Hypocreomycetidae</taxon>
        <taxon>Glomerellales</taxon>
        <taxon>Glomerellaceae</taxon>
        <taxon>Colletotrichum</taxon>
        <taxon>Colletotrichum orbiculare species complex</taxon>
    </lineage>
</organism>
<dbReference type="GO" id="GO:0005576">
    <property type="term" value="C:extracellular region"/>
    <property type="evidence" value="ECO:0007669"/>
    <property type="project" value="UniProtKB-SubCell"/>
</dbReference>
<dbReference type="Proteomes" id="UP000295604">
    <property type="component" value="Unassembled WGS sequence"/>
</dbReference>
<keyword evidence="7 11" id="KW-0456">Lyase</keyword>
<comment type="subcellular location">
    <subcellularLocation>
        <location evidence="2">Secreted</location>
    </subcellularLocation>
</comment>
<dbReference type="EMBL" id="QAPF01006547">
    <property type="protein sequence ID" value="TDZ27547.1"/>
    <property type="molecule type" value="Genomic_DNA"/>
</dbReference>
<accession>A0A4R8PPQ1</accession>
<dbReference type="Pfam" id="PF22842">
    <property type="entry name" value="Pel9A-like_beta_helix"/>
    <property type="match status" value="1"/>
</dbReference>
<feature type="signal peptide" evidence="9">
    <location>
        <begin position="1"/>
        <end position="16"/>
    </location>
</feature>
<evidence type="ECO:0000256" key="2">
    <source>
        <dbReference type="ARBA" id="ARBA00004613"/>
    </source>
</evidence>
<dbReference type="InterPro" id="IPR052052">
    <property type="entry name" value="Polysaccharide_Lyase_9"/>
</dbReference>
<name>A0A4R8PPQ1_9PEZI</name>
<evidence type="ECO:0000256" key="6">
    <source>
        <dbReference type="ARBA" id="ARBA00022837"/>
    </source>
</evidence>
<evidence type="ECO:0000313" key="12">
    <source>
        <dbReference type="Proteomes" id="UP000295604"/>
    </source>
</evidence>
<evidence type="ECO:0000256" key="4">
    <source>
        <dbReference type="ARBA" id="ARBA00022723"/>
    </source>
</evidence>
<dbReference type="InterPro" id="IPR053868">
    <property type="entry name" value="Pel9A-like_beta_helix"/>
</dbReference>
<comment type="cofactor">
    <cofactor evidence="1">
        <name>Ca(2+)</name>
        <dbReference type="ChEBI" id="CHEBI:29108"/>
    </cofactor>
</comment>
<keyword evidence="4" id="KW-0479">Metal-binding</keyword>
<comment type="caution">
    <text evidence="11">The sequence shown here is derived from an EMBL/GenBank/DDBJ whole genome shotgun (WGS) entry which is preliminary data.</text>
</comment>
<evidence type="ECO:0000256" key="5">
    <source>
        <dbReference type="ARBA" id="ARBA00022729"/>
    </source>
</evidence>
<gene>
    <name evidence="11" type="primary">pelL-2</name>
    <name evidence="11" type="ORF">C8034_v009754</name>
</gene>
<protein>
    <submittedName>
        <fullName evidence="11">Pectate lyase L</fullName>
    </submittedName>
</protein>
<sequence length="255" mass="27474">MLLLPTLISFLSLALAANLYVAPTEDPTPDGTSKKPLGDIQATVNISQPGDIIILRGGTYNLLKNINITVKDSSNLRFNQIVTRDNYESGFHMQGALSNNVISYLDSYGNRDPRNSGENADGIAIKEGKGEGNIVVGSRFWDNPYIGVDFWEFHSKLIIKDSLARGNGYNRWNLANFTGNGNGFRLGGGSAGDILPAGREVVNCIAFGNRANGFTDNSWDSPAPLLTKQSFRSVDAGLVTGARNKNGKIAASDFL</sequence>
<feature type="chain" id="PRO_5020641369" evidence="9">
    <location>
        <begin position="17"/>
        <end position="255"/>
    </location>
</feature>
<dbReference type="InterPro" id="IPR011050">
    <property type="entry name" value="Pectin_lyase_fold/virulence"/>
</dbReference>
<dbReference type="SUPFAM" id="SSF51126">
    <property type="entry name" value="Pectin lyase-like"/>
    <property type="match status" value="1"/>
</dbReference>
<keyword evidence="12" id="KW-1185">Reference proteome</keyword>